<keyword evidence="3" id="KW-1185">Reference proteome</keyword>
<organism evidence="2 3">
    <name type="scientific">Taxus chinensis</name>
    <name type="common">Chinese yew</name>
    <name type="synonym">Taxus wallichiana var. chinensis</name>
    <dbReference type="NCBI Taxonomy" id="29808"/>
    <lineage>
        <taxon>Eukaryota</taxon>
        <taxon>Viridiplantae</taxon>
        <taxon>Streptophyta</taxon>
        <taxon>Embryophyta</taxon>
        <taxon>Tracheophyta</taxon>
        <taxon>Spermatophyta</taxon>
        <taxon>Pinopsida</taxon>
        <taxon>Pinidae</taxon>
        <taxon>Conifers II</taxon>
        <taxon>Cupressales</taxon>
        <taxon>Taxaceae</taxon>
        <taxon>Taxus</taxon>
    </lineage>
</organism>
<reference evidence="2 3" key="1">
    <citation type="journal article" date="2021" name="Nat. Plants">
        <title>The Taxus genome provides insights into paclitaxel biosynthesis.</title>
        <authorList>
            <person name="Xiong X."/>
            <person name="Gou J."/>
            <person name="Liao Q."/>
            <person name="Li Y."/>
            <person name="Zhou Q."/>
            <person name="Bi G."/>
            <person name="Li C."/>
            <person name="Du R."/>
            <person name="Wang X."/>
            <person name="Sun T."/>
            <person name="Guo L."/>
            <person name="Liang H."/>
            <person name="Lu P."/>
            <person name="Wu Y."/>
            <person name="Zhang Z."/>
            <person name="Ro D.K."/>
            <person name="Shang Y."/>
            <person name="Huang S."/>
            <person name="Yan J."/>
        </authorList>
    </citation>
    <scope>NUCLEOTIDE SEQUENCE [LARGE SCALE GENOMIC DNA]</scope>
    <source>
        <strain evidence="2">Ta-2019</strain>
    </source>
</reference>
<dbReference type="EMBL" id="JAHRHJ020000004">
    <property type="protein sequence ID" value="KAH9318731.1"/>
    <property type="molecule type" value="Genomic_DNA"/>
</dbReference>
<protein>
    <submittedName>
        <fullName evidence="2">Uncharacterized protein</fullName>
    </submittedName>
</protein>
<sequence>MGNFRTGTHGTRIAEGAESQCHRPNEGQGSPFQVDRKFLSQTALGHSGQMDAVDVKVWQAREPIKSRHV</sequence>
<feature type="region of interest" description="Disordered" evidence="1">
    <location>
        <begin position="1"/>
        <end position="32"/>
    </location>
</feature>
<evidence type="ECO:0000313" key="3">
    <source>
        <dbReference type="Proteomes" id="UP000824469"/>
    </source>
</evidence>
<accession>A0AA38G8X4</accession>
<evidence type="ECO:0000256" key="1">
    <source>
        <dbReference type="SAM" id="MobiDB-lite"/>
    </source>
</evidence>
<feature type="non-terminal residue" evidence="2">
    <location>
        <position position="69"/>
    </location>
</feature>
<evidence type="ECO:0000313" key="2">
    <source>
        <dbReference type="EMBL" id="KAH9318731.1"/>
    </source>
</evidence>
<proteinExistence type="predicted"/>
<comment type="caution">
    <text evidence="2">The sequence shown here is derived from an EMBL/GenBank/DDBJ whole genome shotgun (WGS) entry which is preliminary data.</text>
</comment>
<gene>
    <name evidence="2" type="ORF">KI387_020500</name>
</gene>
<name>A0AA38G8X4_TAXCH</name>
<dbReference type="Proteomes" id="UP000824469">
    <property type="component" value="Unassembled WGS sequence"/>
</dbReference>
<dbReference type="AlphaFoldDB" id="A0AA38G8X4"/>